<dbReference type="Proteomes" id="UP000515243">
    <property type="component" value="Chromosome 1"/>
</dbReference>
<dbReference type="Gene3D" id="3.20.20.450">
    <property type="entry name" value="EAL domain"/>
    <property type="match status" value="1"/>
</dbReference>
<feature type="transmembrane region" description="Helical" evidence="1">
    <location>
        <begin position="34"/>
        <end position="51"/>
    </location>
</feature>
<feature type="transmembrane region" description="Helical" evidence="1">
    <location>
        <begin position="58"/>
        <end position="80"/>
    </location>
</feature>
<dbReference type="PANTHER" id="PTHR44757:SF2">
    <property type="entry name" value="BIOFILM ARCHITECTURE MAINTENANCE PROTEIN MBAA"/>
    <property type="match status" value="1"/>
</dbReference>
<evidence type="ECO:0000259" key="3">
    <source>
        <dbReference type="PROSITE" id="PS50887"/>
    </source>
</evidence>
<dbReference type="PROSITE" id="PS50887">
    <property type="entry name" value="GGDEF"/>
    <property type="match status" value="1"/>
</dbReference>
<feature type="transmembrane region" description="Helical" evidence="1">
    <location>
        <begin position="7"/>
        <end position="28"/>
    </location>
</feature>
<dbReference type="Gene3D" id="3.30.70.270">
    <property type="match status" value="1"/>
</dbReference>
<feature type="domain" description="EAL" evidence="2">
    <location>
        <begin position="518"/>
        <end position="771"/>
    </location>
</feature>
<feature type="domain" description="GGDEF" evidence="3">
    <location>
        <begin position="376"/>
        <end position="509"/>
    </location>
</feature>
<dbReference type="InterPro" id="IPR001633">
    <property type="entry name" value="EAL_dom"/>
</dbReference>
<proteinExistence type="predicted"/>
<feature type="transmembrane region" description="Helical" evidence="1">
    <location>
        <begin position="267"/>
        <end position="283"/>
    </location>
</feature>
<feature type="transmembrane region" description="Helical" evidence="1">
    <location>
        <begin position="160"/>
        <end position="181"/>
    </location>
</feature>
<evidence type="ECO:0000256" key="1">
    <source>
        <dbReference type="SAM" id="Phobius"/>
    </source>
</evidence>
<protein>
    <submittedName>
        <fullName evidence="4">EAL domain-containing protein</fullName>
    </submittedName>
</protein>
<dbReference type="InterPro" id="IPR052155">
    <property type="entry name" value="Biofilm_reg_signaling"/>
</dbReference>
<dbReference type="CDD" id="cd01948">
    <property type="entry name" value="EAL"/>
    <property type="match status" value="1"/>
</dbReference>
<evidence type="ECO:0000313" key="5">
    <source>
        <dbReference type="Proteomes" id="UP000515243"/>
    </source>
</evidence>
<dbReference type="SUPFAM" id="SSF55073">
    <property type="entry name" value="Nucleotide cyclase"/>
    <property type="match status" value="1"/>
</dbReference>
<dbReference type="NCBIfam" id="TIGR00254">
    <property type="entry name" value="GGDEF"/>
    <property type="match status" value="1"/>
</dbReference>
<dbReference type="GeneID" id="92944359"/>
<dbReference type="Pfam" id="PF00990">
    <property type="entry name" value="GGDEF"/>
    <property type="match status" value="1"/>
</dbReference>
<keyword evidence="1" id="KW-1133">Transmembrane helix</keyword>
<dbReference type="InterPro" id="IPR000160">
    <property type="entry name" value="GGDEF_dom"/>
</dbReference>
<dbReference type="SUPFAM" id="SSF141868">
    <property type="entry name" value="EAL domain-like"/>
    <property type="match status" value="1"/>
</dbReference>
<dbReference type="AlphaFoldDB" id="A0AAP9RGD3"/>
<organism evidence="4 5">
    <name type="scientific">Clostridium butyricum</name>
    <dbReference type="NCBI Taxonomy" id="1492"/>
    <lineage>
        <taxon>Bacteria</taxon>
        <taxon>Bacillati</taxon>
        <taxon>Bacillota</taxon>
        <taxon>Clostridia</taxon>
        <taxon>Eubacteriales</taxon>
        <taxon>Clostridiaceae</taxon>
        <taxon>Clostridium</taxon>
    </lineage>
</organism>
<dbReference type="PANTHER" id="PTHR44757">
    <property type="entry name" value="DIGUANYLATE CYCLASE DGCP"/>
    <property type="match status" value="1"/>
</dbReference>
<keyword evidence="1" id="KW-0812">Transmembrane</keyword>
<feature type="transmembrane region" description="Helical" evidence="1">
    <location>
        <begin position="92"/>
        <end position="114"/>
    </location>
</feature>
<dbReference type="InterPro" id="IPR043128">
    <property type="entry name" value="Rev_trsase/Diguanyl_cyclase"/>
</dbReference>
<reference evidence="4 5" key="1">
    <citation type="submission" date="2019-05" db="EMBL/GenBank/DDBJ databases">
        <authorList>
            <person name="Schori C."/>
            <person name="Ahrens C."/>
        </authorList>
    </citation>
    <scope>NUCLEOTIDE SEQUENCE [LARGE SCALE GENOMIC DNA]</scope>
    <source>
        <strain evidence="4 5">DSM 10702</strain>
    </source>
</reference>
<dbReference type="EMBL" id="CP040626">
    <property type="protein sequence ID" value="QMW91146.1"/>
    <property type="molecule type" value="Genomic_DNA"/>
</dbReference>
<dbReference type="InterPro" id="IPR035919">
    <property type="entry name" value="EAL_sf"/>
</dbReference>
<evidence type="ECO:0000259" key="2">
    <source>
        <dbReference type="PROSITE" id="PS50883"/>
    </source>
</evidence>
<dbReference type="InterPro" id="IPR029787">
    <property type="entry name" value="Nucleotide_cyclase"/>
</dbReference>
<dbReference type="SMART" id="SM00267">
    <property type="entry name" value="GGDEF"/>
    <property type="match status" value="1"/>
</dbReference>
<dbReference type="SMART" id="SM00052">
    <property type="entry name" value="EAL"/>
    <property type="match status" value="1"/>
</dbReference>
<accession>A0AAP9RGD3</accession>
<dbReference type="CDD" id="cd01949">
    <property type="entry name" value="GGDEF"/>
    <property type="match status" value="1"/>
</dbReference>
<evidence type="ECO:0000313" key="4">
    <source>
        <dbReference type="EMBL" id="QMW91146.1"/>
    </source>
</evidence>
<dbReference type="KEGG" id="cbut:ATN24_10630"/>
<dbReference type="RefSeq" id="WP_035763552.1">
    <property type="nucleotide sequence ID" value="NZ_AP019716.1"/>
</dbReference>
<gene>
    <name evidence="4" type="ORF">FF104_09295</name>
</gene>
<keyword evidence="1" id="KW-0472">Membrane</keyword>
<dbReference type="Pfam" id="PF00563">
    <property type="entry name" value="EAL"/>
    <property type="match status" value="1"/>
</dbReference>
<feature type="transmembrane region" description="Helical" evidence="1">
    <location>
        <begin position="126"/>
        <end position="145"/>
    </location>
</feature>
<name>A0AAP9RGD3_CLOBU</name>
<feature type="transmembrane region" description="Helical" evidence="1">
    <location>
        <begin position="226"/>
        <end position="243"/>
    </location>
</feature>
<feature type="transmembrane region" description="Helical" evidence="1">
    <location>
        <begin position="193"/>
        <end position="214"/>
    </location>
</feature>
<sequence length="771" mass="89286">MNYKSKISIHFAIIIYFNIYFISTVYESSFWGDILSPVGTIIAFIMLFYVYKKSTGMHLIWLFLSLSALFWTMSDIAWAICELILVVNPPNIKIFNFLYLIPNVFILISVLMFFVKISKKFNRIQFLLDIVAISYSSIIIFWNLLMHNSFIAFIRSLDNLILFLYMVSDCIIISSVALLVLSIRKGRIPGGIYLTFFAGGFYSIIDLLCSYDYFYDLYVPNSIIDSGYILSFLLIAYGALLVLKEKNESQVKKFYCEFENSGTSKKSFLLLTFPIIFIIFKGFQYTELILLILTYMFYKILSIYVQNVIKNEKLLIKEKNMNLILEEKINERTKELILKNKELEYISNHDSITKVYNGRYFKNTLDDMINSENSSNKITVLYIDFDRFKSINDTYGHDVGDEVLIEISKRLAITNNKDNILARLGGDEFVLMISGNYSKDEIENIVIDMINCCNEPIYIGTYEFRVTISVGVTTFPEDGDTRNILIKNADIAMYNSKSKGYNKYSFFNSYMNDIILEKHEIEMLLRNADYNKEFQLHYQPQINLENDQLVGVEALIRWNSPIKGNVRPDKFIKIAEEIGVIEEISDWVMKEASRQIYEWNTKYGLDLKMGINISPKQLGDINFVNKIKYIIDTYKLEPKWLDIEITENIAMRGEKILEKIFASLNDLSISTSIDDFGTGYSSLSYIQQFSFNRLKIAKELIDKISTDCSNNHIVEAIVVMSKSLKVATIAEGVENYEQVNILKDIGCDEIQGYVFSKPLPAKELEYNFLNL</sequence>
<dbReference type="PROSITE" id="PS50883">
    <property type="entry name" value="EAL"/>
    <property type="match status" value="1"/>
</dbReference>